<organism evidence="2 3">
    <name type="scientific">Vibrio aquaticus</name>
    <dbReference type="NCBI Taxonomy" id="2496559"/>
    <lineage>
        <taxon>Bacteria</taxon>
        <taxon>Pseudomonadati</taxon>
        <taxon>Pseudomonadota</taxon>
        <taxon>Gammaproteobacteria</taxon>
        <taxon>Vibrionales</taxon>
        <taxon>Vibrionaceae</taxon>
        <taxon>Vibrio</taxon>
    </lineage>
</organism>
<comment type="caution">
    <text evidence="2">The sequence shown here is derived from an EMBL/GenBank/DDBJ whole genome shotgun (WGS) entry which is preliminary data.</text>
</comment>
<evidence type="ECO:0000313" key="2">
    <source>
        <dbReference type="EMBL" id="RTZ15619.1"/>
    </source>
</evidence>
<name>A0A432CV71_9VIBR</name>
<gene>
    <name evidence="2" type="ORF">EJ063_11110</name>
</gene>
<feature type="signal peptide" evidence="1">
    <location>
        <begin position="1"/>
        <end position="20"/>
    </location>
</feature>
<dbReference type="Pfam" id="PF11150">
    <property type="entry name" value="DUF2927"/>
    <property type="match status" value="1"/>
</dbReference>
<feature type="chain" id="PRO_5019158373" evidence="1">
    <location>
        <begin position="21"/>
        <end position="262"/>
    </location>
</feature>
<dbReference type="OrthoDB" id="3295600at2"/>
<dbReference type="EMBL" id="RXZH01000004">
    <property type="protein sequence ID" value="RTZ15619.1"/>
    <property type="molecule type" value="Genomic_DNA"/>
</dbReference>
<evidence type="ECO:0000313" key="3">
    <source>
        <dbReference type="Proteomes" id="UP000268973"/>
    </source>
</evidence>
<reference evidence="2 3" key="1">
    <citation type="submission" date="2018-12" db="EMBL/GenBank/DDBJ databases">
        <title>Vibrio sp. isolated from China Sea.</title>
        <authorList>
            <person name="Li Y."/>
        </authorList>
    </citation>
    <scope>NUCLEOTIDE SEQUENCE [LARGE SCALE GENOMIC DNA]</scope>
    <source>
        <strain evidence="2 3">BEI207</strain>
    </source>
</reference>
<dbReference type="AlphaFoldDB" id="A0A432CV71"/>
<dbReference type="Proteomes" id="UP000268973">
    <property type="component" value="Unassembled WGS sequence"/>
</dbReference>
<keyword evidence="1" id="KW-0732">Signal</keyword>
<sequence>MLRIATALLTTLLASFPLIAQTYPDQRTWLDPNFVTTAFIDVALRNEYSSGEKPLVKWNKPLAVWVKHKVPDQALHDELTDAHLNHLSQITGLPIKRVSSRSQANVIWIYTRESKWEEDIEKEMGADSLKHVRGAICKAGYRVGSDNYIDSAAIIIPVDRAREHGKLLACIVEEITQTLGLPNDAESAFPSIFNDNTPEDLLSPLDVVLLQLLYQPELTAGMTEQQARPIVMQLVRQYQKDGTLNRAVAIAKDGELFQLIGY</sequence>
<keyword evidence="3" id="KW-1185">Reference proteome</keyword>
<accession>A0A432CV71</accession>
<evidence type="ECO:0000256" key="1">
    <source>
        <dbReference type="SAM" id="SignalP"/>
    </source>
</evidence>
<dbReference type="InterPro" id="IPR021323">
    <property type="entry name" value="DUF2927"/>
</dbReference>
<dbReference type="RefSeq" id="WP_126574349.1">
    <property type="nucleotide sequence ID" value="NZ_RXZH01000004.1"/>
</dbReference>
<proteinExistence type="predicted"/>
<protein>
    <submittedName>
        <fullName evidence="2">DUF2927 domain-containing protein</fullName>
    </submittedName>
</protein>